<dbReference type="PANTHER" id="PTHR45835:SF99">
    <property type="entry name" value="CHROMO DOMAIN-CONTAINING PROTEIN-RELATED"/>
    <property type="match status" value="1"/>
</dbReference>
<dbReference type="FunFam" id="3.30.420.10:FF:000032">
    <property type="entry name" value="Retrovirus-related Pol polyprotein from transposon 297-like Protein"/>
    <property type="match status" value="1"/>
</dbReference>
<proteinExistence type="predicted"/>
<feature type="domain" description="Integrase catalytic" evidence="1">
    <location>
        <begin position="105"/>
        <end position="268"/>
    </location>
</feature>
<dbReference type="AlphaFoldDB" id="A0AAP0BRP9"/>
<dbReference type="Gene3D" id="3.30.420.10">
    <property type="entry name" value="Ribonuclease H-like superfamily/Ribonuclease H"/>
    <property type="match status" value="1"/>
</dbReference>
<dbReference type="InterPro" id="IPR012337">
    <property type="entry name" value="RNaseH-like_sf"/>
</dbReference>
<dbReference type="PANTHER" id="PTHR45835">
    <property type="entry name" value="YALI0A06105P"/>
    <property type="match status" value="1"/>
</dbReference>
<dbReference type="GO" id="GO:0003676">
    <property type="term" value="F:nucleic acid binding"/>
    <property type="evidence" value="ECO:0007669"/>
    <property type="project" value="InterPro"/>
</dbReference>
<keyword evidence="3" id="KW-1185">Reference proteome</keyword>
<dbReference type="InterPro" id="IPR036397">
    <property type="entry name" value="RNaseH_sf"/>
</dbReference>
<name>A0AAP0BRP9_9ASPA</name>
<comment type="caution">
    <text evidence="2">The sequence shown here is derived from an EMBL/GenBank/DDBJ whole genome shotgun (WGS) entry which is preliminary data.</text>
</comment>
<dbReference type="EMBL" id="JBBWWQ010000005">
    <property type="protein sequence ID" value="KAK8947217.1"/>
    <property type="molecule type" value="Genomic_DNA"/>
</dbReference>
<evidence type="ECO:0000313" key="2">
    <source>
        <dbReference type="EMBL" id="KAK8947217.1"/>
    </source>
</evidence>
<sequence>MKLRRVKAQELLPLLICNPRINFGFYRFLPYRSLRWHHCRTCLPSLLSIHHSKYRFRDETDCFSGWRSCGDLGWCRTLNRTLWFGLTRNTSGHLYVTDTCSICLSLPVPQWKFEDISMDFVHGLPRSQRGHDSIWVIVDRLTKVAHFLPNKRDDSVKTLAKLYVERIVRLHGVPRSIVSDRDGRFTSKDWRLVHQMLGTKLAFSTAFHPQTDGQTERTNRTMKDMLRMCALDFGKNWEEHLVMVEFAYNNSHQASIGMAPFEALYGRKCRTLLAWAETGETKLLGKKEVEDATSTIHSIRERLLIAQDRQAKYYNAKHRNVEFAVGDWVYLKIKPFKGVSRIRRLKKLSPRYLGPFEVVERVGEAAYRLALSSELSGLHDVFHISVLRKAVKDPAQVIDNDRVPVEYGLTTKVKPIRIEDRAEKQLWNKVIGMVKVRWDNCGREELTWEREQTMRAEFRELFS</sequence>
<dbReference type="GO" id="GO:0015074">
    <property type="term" value="P:DNA integration"/>
    <property type="evidence" value="ECO:0007669"/>
    <property type="project" value="InterPro"/>
</dbReference>
<protein>
    <recommendedName>
        <fullName evidence="1">Integrase catalytic domain-containing protein</fullName>
    </recommendedName>
</protein>
<dbReference type="InterPro" id="IPR056924">
    <property type="entry name" value="SH3_Tf2-1"/>
</dbReference>
<gene>
    <name evidence="2" type="ORF">KSP39_PZI007469</name>
</gene>
<evidence type="ECO:0000259" key="1">
    <source>
        <dbReference type="PROSITE" id="PS50994"/>
    </source>
</evidence>
<dbReference type="Proteomes" id="UP001418222">
    <property type="component" value="Unassembled WGS sequence"/>
</dbReference>
<dbReference type="Pfam" id="PF24626">
    <property type="entry name" value="SH3_Tf2-1"/>
    <property type="match status" value="1"/>
</dbReference>
<reference evidence="2 3" key="1">
    <citation type="journal article" date="2022" name="Nat. Plants">
        <title>Genomes of leafy and leafless Platanthera orchids illuminate the evolution of mycoheterotrophy.</title>
        <authorList>
            <person name="Li M.H."/>
            <person name="Liu K.W."/>
            <person name="Li Z."/>
            <person name="Lu H.C."/>
            <person name="Ye Q.L."/>
            <person name="Zhang D."/>
            <person name="Wang J.Y."/>
            <person name="Li Y.F."/>
            <person name="Zhong Z.M."/>
            <person name="Liu X."/>
            <person name="Yu X."/>
            <person name="Liu D.K."/>
            <person name="Tu X.D."/>
            <person name="Liu B."/>
            <person name="Hao Y."/>
            <person name="Liao X.Y."/>
            <person name="Jiang Y.T."/>
            <person name="Sun W.H."/>
            <person name="Chen J."/>
            <person name="Chen Y.Q."/>
            <person name="Ai Y."/>
            <person name="Zhai J.W."/>
            <person name="Wu S.S."/>
            <person name="Zhou Z."/>
            <person name="Hsiao Y.Y."/>
            <person name="Wu W.L."/>
            <person name="Chen Y.Y."/>
            <person name="Lin Y.F."/>
            <person name="Hsu J.L."/>
            <person name="Li C.Y."/>
            <person name="Wang Z.W."/>
            <person name="Zhao X."/>
            <person name="Zhong W.Y."/>
            <person name="Ma X.K."/>
            <person name="Ma L."/>
            <person name="Huang J."/>
            <person name="Chen G.Z."/>
            <person name="Huang M.Z."/>
            <person name="Huang L."/>
            <person name="Peng D.H."/>
            <person name="Luo Y.B."/>
            <person name="Zou S.Q."/>
            <person name="Chen S.P."/>
            <person name="Lan S."/>
            <person name="Tsai W.C."/>
            <person name="Van de Peer Y."/>
            <person name="Liu Z.J."/>
        </authorList>
    </citation>
    <scope>NUCLEOTIDE SEQUENCE [LARGE SCALE GENOMIC DNA]</scope>
    <source>
        <strain evidence="2">Lor287</strain>
    </source>
</reference>
<accession>A0AAP0BRP9</accession>
<organism evidence="2 3">
    <name type="scientific">Platanthera zijinensis</name>
    <dbReference type="NCBI Taxonomy" id="2320716"/>
    <lineage>
        <taxon>Eukaryota</taxon>
        <taxon>Viridiplantae</taxon>
        <taxon>Streptophyta</taxon>
        <taxon>Embryophyta</taxon>
        <taxon>Tracheophyta</taxon>
        <taxon>Spermatophyta</taxon>
        <taxon>Magnoliopsida</taxon>
        <taxon>Liliopsida</taxon>
        <taxon>Asparagales</taxon>
        <taxon>Orchidaceae</taxon>
        <taxon>Orchidoideae</taxon>
        <taxon>Orchideae</taxon>
        <taxon>Orchidinae</taxon>
        <taxon>Platanthera</taxon>
    </lineage>
</organism>
<dbReference type="PROSITE" id="PS50994">
    <property type="entry name" value="INTEGRASE"/>
    <property type="match status" value="1"/>
</dbReference>
<dbReference type="InterPro" id="IPR001584">
    <property type="entry name" value="Integrase_cat-core"/>
</dbReference>
<dbReference type="SUPFAM" id="SSF53098">
    <property type="entry name" value="Ribonuclease H-like"/>
    <property type="match status" value="1"/>
</dbReference>
<evidence type="ECO:0000313" key="3">
    <source>
        <dbReference type="Proteomes" id="UP001418222"/>
    </source>
</evidence>